<feature type="chain" id="PRO_5011328457" evidence="2">
    <location>
        <begin position="25"/>
        <end position="505"/>
    </location>
</feature>
<dbReference type="PROSITE" id="PS51257">
    <property type="entry name" value="PROKAR_LIPOPROTEIN"/>
    <property type="match status" value="1"/>
</dbReference>
<dbReference type="SUPFAM" id="SSF56954">
    <property type="entry name" value="Outer membrane efflux proteins (OEP)"/>
    <property type="match status" value="1"/>
</dbReference>
<protein>
    <submittedName>
        <fullName evidence="4">Efflux transporter, outer membrane factor (OMF) lipoprotein, NodT family</fullName>
    </submittedName>
</protein>
<keyword evidence="2" id="KW-0812">Transmembrane</keyword>
<gene>
    <name evidence="4" type="ORF">SAMN02745977_01782</name>
</gene>
<keyword evidence="2" id="KW-0564">Palmitate</keyword>
<dbReference type="EMBL" id="FOCW01000004">
    <property type="protein sequence ID" value="SEN68580.1"/>
    <property type="molecule type" value="Genomic_DNA"/>
</dbReference>
<organism evidence="4 5">
    <name type="scientific">Brachymonas denitrificans DSM 15123</name>
    <dbReference type="NCBI Taxonomy" id="1121117"/>
    <lineage>
        <taxon>Bacteria</taxon>
        <taxon>Pseudomonadati</taxon>
        <taxon>Pseudomonadota</taxon>
        <taxon>Betaproteobacteria</taxon>
        <taxon>Burkholderiales</taxon>
        <taxon>Comamonadaceae</taxon>
        <taxon>Brachymonas</taxon>
    </lineage>
</organism>
<accession>A0A1H8II72</accession>
<dbReference type="InterPro" id="IPR010131">
    <property type="entry name" value="MdtP/NodT-like"/>
</dbReference>
<evidence type="ECO:0000256" key="3">
    <source>
        <dbReference type="SAM" id="Coils"/>
    </source>
</evidence>
<evidence type="ECO:0000313" key="5">
    <source>
        <dbReference type="Proteomes" id="UP000199531"/>
    </source>
</evidence>
<reference evidence="4 5" key="1">
    <citation type="submission" date="2016-10" db="EMBL/GenBank/DDBJ databases">
        <authorList>
            <person name="de Groot N.N."/>
        </authorList>
    </citation>
    <scope>NUCLEOTIDE SEQUENCE [LARGE SCALE GENOMIC DNA]</scope>
    <source>
        <strain evidence="4 5">DSM 15123</strain>
    </source>
</reference>
<evidence type="ECO:0000313" key="4">
    <source>
        <dbReference type="EMBL" id="SEN68580.1"/>
    </source>
</evidence>
<feature type="coiled-coil region" evidence="3">
    <location>
        <begin position="358"/>
        <end position="399"/>
    </location>
</feature>
<keyword evidence="2 4" id="KW-0449">Lipoprotein</keyword>
<dbReference type="Gene3D" id="1.20.1600.10">
    <property type="entry name" value="Outer membrane efflux proteins (OEP)"/>
    <property type="match status" value="1"/>
</dbReference>
<keyword evidence="2" id="KW-0732">Signal</keyword>
<dbReference type="NCBIfam" id="TIGR01845">
    <property type="entry name" value="outer_NodT"/>
    <property type="match status" value="1"/>
</dbReference>
<dbReference type="STRING" id="1121117.SAMN02745977_01782"/>
<keyword evidence="3" id="KW-0175">Coiled coil</keyword>
<dbReference type="GO" id="GO:0015562">
    <property type="term" value="F:efflux transmembrane transporter activity"/>
    <property type="evidence" value="ECO:0007669"/>
    <property type="project" value="InterPro"/>
</dbReference>
<comment type="subcellular location">
    <subcellularLocation>
        <location evidence="2">Cell membrane</location>
        <topology evidence="2">Lipid-anchor</topology>
    </subcellularLocation>
</comment>
<keyword evidence="2" id="KW-0472">Membrane</keyword>
<evidence type="ECO:0000256" key="2">
    <source>
        <dbReference type="RuleBase" id="RU362097"/>
    </source>
</evidence>
<dbReference type="Pfam" id="PF02321">
    <property type="entry name" value="OEP"/>
    <property type="match status" value="2"/>
</dbReference>
<sequence length="505" mass="52604">MKPLYIRTLAALSVAAVLAGCATAPPEQAEATAPAQWRAPQVAGVAVLPHGGSVPQLLDWWQRWDDPLLVDLIDAAQQASPTLAGAAARIAQARAGAVGAEAAMLPNLDAQAGVQRGVSTQAGLVGTVVTTGQAGVQAQWELDLFGGLRHGKRAAQARLQGAQAQWHEARVSLAADVANQYFGLRSCRSSLDIAGADATSREETARLTGQMSKAGFTAPATHALAQAGAAQSQAQRTQIEAQCNAAVKALVALTALDEDALRQRLAARSTGKAPGLSLESVPAAMLAQRPDVYAAAMAVAGASGDVGQADAQRYPRLGLSGNIFRTRLDAPQFDLTSTTWNIGPLSLTVPLFDGGRRRANLEAAKAQYEAAASQYRATVRNAVREVETALSDLHAAQRRSSQTAAAVAGFNKAFIAANAKYKAGMGSMLELEDARRSLLAARMGQATLQRETHAAWVALYRALGGGWEPAANPTEADKILVRSGEAARAVRTSAPATPTEPAIQP</sequence>
<keyword evidence="2" id="KW-1134">Transmembrane beta strand</keyword>
<evidence type="ECO:0000256" key="1">
    <source>
        <dbReference type="ARBA" id="ARBA00007613"/>
    </source>
</evidence>
<name>A0A1H8II72_9BURK</name>
<dbReference type="InterPro" id="IPR003423">
    <property type="entry name" value="OMP_efflux"/>
</dbReference>
<dbReference type="RefSeq" id="WP_234970096.1">
    <property type="nucleotide sequence ID" value="NZ_FOCW01000004.1"/>
</dbReference>
<dbReference type="Proteomes" id="UP000199531">
    <property type="component" value="Unassembled WGS sequence"/>
</dbReference>
<dbReference type="PANTHER" id="PTHR30203:SF32">
    <property type="entry name" value="CATION EFFLUX SYSTEM PROTEIN CUSC"/>
    <property type="match status" value="1"/>
</dbReference>
<dbReference type="GO" id="GO:0005886">
    <property type="term" value="C:plasma membrane"/>
    <property type="evidence" value="ECO:0007669"/>
    <property type="project" value="UniProtKB-SubCell"/>
</dbReference>
<dbReference type="Gene3D" id="2.20.200.10">
    <property type="entry name" value="Outer membrane efflux proteins (OEP)"/>
    <property type="match status" value="1"/>
</dbReference>
<keyword evidence="5" id="KW-1185">Reference proteome</keyword>
<feature type="signal peptide" evidence="2">
    <location>
        <begin position="1"/>
        <end position="24"/>
    </location>
</feature>
<dbReference type="PANTHER" id="PTHR30203">
    <property type="entry name" value="OUTER MEMBRANE CATION EFFLUX PROTEIN"/>
    <property type="match status" value="1"/>
</dbReference>
<dbReference type="AlphaFoldDB" id="A0A1H8II72"/>
<proteinExistence type="inferred from homology"/>
<comment type="similarity">
    <text evidence="1 2">Belongs to the outer membrane factor (OMF) (TC 1.B.17) family.</text>
</comment>